<evidence type="ECO:0000256" key="2">
    <source>
        <dbReference type="ARBA" id="ARBA00022857"/>
    </source>
</evidence>
<dbReference type="PANTHER" id="PTHR47706:SF7">
    <property type="entry name" value="CIPA-LIKE, PUTATIVE (AFU_ORTHOLOGUE AFUA_1G01630)-RELATED"/>
    <property type="match status" value="1"/>
</dbReference>
<dbReference type="Proteomes" id="UP001168146">
    <property type="component" value="Unassembled WGS sequence"/>
</dbReference>
<evidence type="ECO:0000256" key="1">
    <source>
        <dbReference type="ARBA" id="ARBA00005725"/>
    </source>
</evidence>
<organism evidence="5 6">
    <name type="scientific">Friedmanniomyces endolithicus</name>
    <dbReference type="NCBI Taxonomy" id="329885"/>
    <lineage>
        <taxon>Eukaryota</taxon>
        <taxon>Fungi</taxon>
        <taxon>Dikarya</taxon>
        <taxon>Ascomycota</taxon>
        <taxon>Pezizomycotina</taxon>
        <taxon>Dothideomycetes</taxon>
        <taxon>Dothideomycetidae</taxon>
        <taxon>Mycosphaerellales</taxon>
        <taxon>Teratosphaeriaceae</taxon>
        <taxon>Friedmanniomyces</taxon>
    </lineage>
</organism>
<name>A0AAN6F6W0_9PEZI</name>
<dbReference type="Pfam" id="PF13460">
    <property type="entry name" value="NAD_binding_10"/>
    <property type="match status" value="1"/>
</dbReference>
<comment type="similarity">
    <text evidence="1">Belongs to the NmrA-type oxidoreductase family. Isoflavone reductase subfamily.</text>
</comment>
<gene>
    <name evidence="5" type="ORF">LTR82_018039</name>
</gene>
<comment type="caution">
    <text evidence="5">The sequence shown here is derived from an EMBL/GenBank/DDBJ whole genome shotgun (WGS) entry which is preliminary data.</text>
</comment>
<sequence length="99" mass="10540">MSAGHFENVAIIGAGGSIGSVMAEDLLKQGKHKVTAITRPESTSKLPDGLHDVKKLEYNDHASLVKAFKGQDIVLITMNVLAPNDSQETHKASKSSEKA</sequence>
<evidence type="ECO:0000256" key="3">
    <source>
        <dbReference type="ARBA" id="ARBA00023002"/>
    </source>
</evidence>
<protein>
    <recommendedName>
        <fullName evidence="4">NAD(P)-binding domain-containing protein</fullName>
    </recommendedName>
</protein>
<dbReference type="GO" id="GO:0016491">
    <property type="term" value="F:oxidoreductase activity"/>
    <property type="evidence" value="ECO:0007669"/>
    <property type="project" value="UniProtKB-KW"/>
</dbReference>
<dbReference type="InterPro" id="IPR016040">
    <property type="entry name" value="NAD(P)-bd_dom"/>
</dbReference>
<feature type="domain" description="NAD(P)-binding" evidence="4">
    <location>
        <begin position="13"/>
        <end position="89"/>
    </location>
</feature>
<keyword evidence="2" id="KW-0521">NADP</keyword>
<dbReference type="InterPro" id="IPR036291">
    <property type="entry name" value="NAD(P)-bd_dom_sf"/>
</dbReference>
<dbReference type="AlphaFoldDB" id="A0AAN6F6W0"/>
<dbReference type="SUPFAM" id="SSF51735">
    <property type="entry name" value="NAD(P)-binding Rossmann-fold domains"/>
    <property type="match status" value="1"/>
</dbReference>
<dbReference type="InterPro" id="IPR051609">
    <property type="entry name" value="NmrA/Isoflavone_reductase-like"/>
</dbReference>
<evidence type="ECO:0000313" key="5">
    <source>
        <dbReference type="EMBL" id="KAK0301993.1"/>
    </source>
</evidence>
<proteinExistence type="inferred from homology"/>
<dbReference type="Gene3D" id="3.40.50.720">
    <property type="entry name" value="NAD(P)-binding Rossmann-like Domain"/>
    <property type="match status" value="1"/>
</dbReference>
<evidence type="ECO:0000259" key="4">
    <source>
        <dbReference type="Pfam" id="PF13460"/>
    </source>
</evidence>
<accession>A0AAN6F6W0</accession>
<dbReference type="EMBL" id="JASUXU010000232">
    <property type="protein sequence ID" value="KAK0301993.1"/>
    <property type="molecule type" value="Genomic_DNA"/>
</dbReference>
<reference evidence="5" key="1">
    <citation type="submission" date="2021-12" db="EMBL/GenBank/DDBJ databases">
        <title>Black yeast isolated from Biological Soil Crust.</title>
        <authorList>
            <person name="Kurbessoian T."/>
        </authorList>
    </citation>
    <scope>NUCLEOTIDE SEQUENCE</scope>
    <source>
        <strain evidence="5">CCFEE 5208</strain>
    </source>
</reference>
<keyword evidence="3" id="KW-0560">Oxidoreductase</keyword>
<dbReference type="PANTHER" id="PTHR47706">
    <property type="entry name" value="NMRA-LIKE FAMILY PROTEIN"/>
    <property type="match status" value="1"/>
</dbReference>
<evidence type="ECO:0000313" key="6">
    <source>
        <dbReference type="Proteomes" id="UP001168146"/>
    </source>
</evidence>